<dbReference type="KEGG" id="foc:113210544"/>
<keyword evidence="2" id="KW-1185">Reference proteome</keyword>
<dbReference type="SUPFAM" id="SSF54695">
    <property type="entry name" value="POZ domain"/>
    <property type="match status" value="1"/>
</dbReference>
<sequence>MALSTTNVDFSIPIPAPGSKYHLDSPDSKWTWSLEIPQISGSSSSWFSADLFLTVRDKTCPASKRLVTWGGAIVAGKLIGKGELELSKRFLQTPYKLANLQWYHHTMGIRFSGKLEVLYEMSAPIPSEKPNLIAAGGTHGTASLSKSLGSLLDSGLLSDVKLCTEGQEVLAHRSILAARSEFFKTKFKPEWDGHTVDVDVELPVLKEMLRYIYTGSLGDNVDMVKLLVAADMYLVSDLCDEVSERLKHYLSSNIKSAISVCCDLLKTSATLNCPTLWKVVLRYLKLHRDQVLKSREWMDFQTTNRQTAGEAMLDMYNLLD</sequence>
<name>A0A9C6U954_FRAOC</name>
<gene>
    <name evidence="3" type="primary">LOC113210544</name>
</gene>
<evidence type="ECO:0000313" key="3">
    <source>
        <dbReference type="RefSeq" id="XP_052125514.1"/>
    </source>
</evidence>
<dbReference type="OrthoDB" id="684045at2759"/>
<dbReference type="AlphaFoldDB" id="A0A9C6U954"/>
<proteinExistence type="predicted"/>
<dbReference type="Proteomes" id="UP000504606">
    <property type="component" value="Unplaced"/>
</dbReference>
<accession>A0A9C6U954</accession>
<feature type="domain" description="BTB" evidence="1">
    <location>
        <begin position="158"/>
        <end position="217"/>
    </location>
</feature>
<dbReference type="Pfam" id="PF00651">
    <property type="entry name" value="BTB"/>
    <property type="match status" value="1"/>
</dbReference>
<evidence type="ECO:0000313" key="2">
    <source>
        <dbReference type="Proteomes" id="UP000504606"/>
    </source>
</evidence>
<dbReference type="SMART" id="SM00225">
    <property type="entry name" value="BTB"/>
    <property type="match status" value="1"/>
</dbReference>
<dbReference type="InterPro" id="IPR000210">
    <property type="entry name" value="BTB/POZ_dom"/>
</dbReference>
<protein>
    <submittedName>
        <fullName evidence="3">Protein roadkill-like</fullName>
    </submittedName>
</protein>
<dbReference type="PANTHER" id="PTHR24413">
    <property type="entry name" value="SPECKLE-TYPE POZ PROTEIN"/>
    <property type="match status" value="1"/>
</dbReference>
<dbReference type="CDD" id="cd14733">
    <property type="entry name" value="BACK"/>
    <property type="match status" value="1"/>
</dbReference>
<reference evidence="3" key="1">
    <citation type="submission" date="2025-08" db="UniProtKB">
        <authorList>
            <consortium name="RefSeq"/>
        </authorList>
    </citation>
    <scope>IDENTIFICATION</scope>
    <source>
        <tissue evidence="3">Whole organism</tissue>
    </source>
</reference>
<dbReference type="RefSeq" id="XP_052125514.1">
    <property type="nucleotide sequence ID" value="XM_052269554.1"/>
</dbReference>
<evidence type="ECO:0000259" key="1">
    <source>
        <dbReference type="PROSITE" id="PS50097"/>
    </source>
</evidence>
<dbReference type="InterPro" id="IPR011333">
    <property type="entry name" value="SKP1/BTB/POZ_sf"/>
</dbReference>
<dbReference type="GeneID" id="113210544"/>
<dbReference type="PROSITE" id="PS50097">
    <property type="entry name" value="BTB"/>
    <property type="match status" value="1"/>
</dbReference>
<dbReference type="Gene3D" id="3.30.710.10">
    <property type="entry name" value="Potassium Channel Kv1.1, Chain A"/>
    <property type="match status" value="1"/>
</dbReference>
<dbReference type="CDD" id="cd18186">
    <property type="entry name" value="BTB_POZ_ZBTB_KLHL-like"/>
    <property type="match status" value="1"/>
</dbReference>
<organism evidence="2 3">
    <name type="scientific">Frankliniella occidentalis</name>
    <name type="common">Western flower thrips</name>
    <name type="synonym">Euthrips occidentalis</name>
    <dbReference type="NCBI Taxonomy" id="133901"/>
    <lineage>
        <taxon>Eukaryota</taxon>
        <taxon>Metazoa</taxon>
        <taxon>Ecdysozoa</taxon>
        <taxon>Arthropoda</taxon>
        <taxon>Hexapoda</taxon>
        <taxon>Insecta</taxon>
        <taxon>Pterygota</taxon>
        <taxon>Neoptera</taxon>
        <taxon>Paraneoptera</taxon>
        <taxon>Thysanoptera</taxon>
        <taxon>Terebrantia</taxon>
        <taxon>Thripoidea</taxon>
        <taxon>Thripidae</taxon>
        <taxon>Frankliniella</taxon>
    </lineage>
</organism>